<keyword evidence="3" id="KW-1185">Reference proteome</keyword>
<sequence length="77" mass="8534">MKLRTSRSAQEPWQSYDDGDAGGVGGPAGLGRHSNYEEDVRVENDRTETEEVIGDGDCYITRVLVSLESNLVAVWIY</sequence>
<feature type="compositionally biased region" description="Basic and acidic residues" evidence="1">
    <location>
        <begin position="34"/>
        <end position="47"/>
    </location>
</feature>
<feature type="compositionally biased region" description="Polar residues" evidence="1">
    <location>
        <begin position="1"/>
        <end position="13"/>
    </location>
</feature>
<name>A0ABP0W900_9BRYO</name>
<proteinExistence type="predicted"/>
<evidence type="ECO:0000256" key="1">
    <source>
        <dbReference type="SAM" id="MobiDB-lite"/>
    </source>
</evidence>
<organism evidence="2 3">
    <name type="scientific">Sphagnum jensenii</name>
    <dbReference type="NCBI Taxonomy" id="128206"/>
    <lineage>
        <taxon>Eukaryota</taxon>
        <taxon>Viridiplantae</taxon>
        <taxon>Streptophyta</taxon>
        <taxon>Embryophyta</taxon>
        <taxon>Bryophyta</taxon>
        <taxon>Sphagnophytina</taxon>
        <taxon>Sphagnopsida</taxon>
        <taxon>Sphagnales</taxon>
        <taxon>Sphagnaceae</taxon>
        <taxon>Sphagnum</taxon>
    </lineage>
</organism>
<feature type="region of interest" description="Disordered" evidence="1">
    <location>
        <begin position="1"/>
        <end position="47"/>
    </location>
</feature>
<reference evidence="2" key="1">
    <citation type="submission" date="2024-02" db="EMBL/GenBank/DDBJ databases">
        <authorList>
            <consortium name="ELIXIR-Norway"/>
            <consortium name="Elixir Norway"/>
        </authorList>
    </citation>
    <scope>NUCLEOTIDE SEQUENCE</scope>
</reference>
<evidence type="ECO:0000313" key="2">
    <source>
        <dbReference type="EMBL" id="CAK9262348.1"/>
    </source>
</evidence>
<accession>A0ABP0W900</accession>
<dbReference type="EMBL" id="OZ020109">
    <property type="protein sequence ID" value="CAK9262348.1"/>
    <property type="molecule type" value="Genomic_DNA"/>
</dbReference>
<dbReference type="Proteomes" id="UP001497444">
    <property type="component" value="Chromosome 14"/>
</dbReference>
<protein>
    <submittedName>
        <fullName evidence="2">Uncharacterized protein</fullName>
    </submittedName>
</protein>
<gene>
    <name evidence="2" type="ORF">CSSPJE1EN1_LOCUS7826</name>
</gene>
<evidence type="ECO:0000313" key="3">
    <source>
        <dbReference type="Proteomes" id="UP001497444"/>
    </source>
</evidence>